<name>A0AA48MEB8_9BACL</name>
<feature type="domain" description="HhH-GPD" evidence="14">
    <location>
        <begin position="40"/>
        <end position="187"/>
    </location>
</feature>
<dbReference type="PANTHER" id="PTHR10359">
    <property type="entry name" value="A/G-SPECIFIC ADENINE GLYCOSYLASE/ENDONUCLEASE III"/>
    <property type="match status" value="1"/>
</dbReference>
<feature type="region of interest" description="Disordered" evidence="13">
    <location>
        <begin position="211"/>
        <end position="233"/>
    </location>
</feature>
<feature type="binding site" evidence="12">
    <location>
        <position position="196"/>
    </location>
    <ligand>
        <name>[4Fe-4S] cluster</name>
        <dbReference type="ChEBI" id="CHEBI:49883"/>
    </ligand>
</feature>
<comment type="catalytic activity">
    <reaction evidence="12">
        <text>2'-deoxyribonucleotide-(2'-deoxyribose 5'-phosphate)-2'-deoxyribonucleotide-DNA = a 3'-end 2'-deoxyribonucleotide-(2,3-dehydro-2,3-deoxyribose 5'-phosphate)-DNA + a 5'-end 5'-phospho-2'-deoxyribonucleoside-DNA + H(+)</text>
        <dbReference type="Rhea" id="RHEA:66592"/>
        <dbReference type="Rhea" id="RHEA-COMP:13180"/>
        <dbReference type="Rhea" id="RHEA-COMP:16897"/>
        <dbReference type="Rhea" id="RHEA-COMP:17067"/>
        <dbReference type="ChEBI" id="CHEBI:15378"/>
        <dbReference type="ChEBI" id="CHEBI:136412"/>
        <dbReference type="ChEBI" id="CHEBI:157695"/>
        <dbReference type="ChEBI" id="CHEBI:167181"/>
        <dbReference type="EC" id="4.2.99.18"/>
    </reaction>
</comment>
<dbReference type="KEGG" id="bayd:BSPP4475_16755"/>
<dbReference type="InterPro" id="IPR011257">
    <property type="entry name" value="DNA_glycosylase"/>
</dbReference>
<dbReference type="CDD" id="cd00056">
    <property type="entry name" value="ENDO3c"/>
    <property type="match status" value="1"/>
</dbReference>
<keyword evidence="4 12" id="KW-0227">DNA damage</keyword>
<evidence type="ECO:0000256" key="6">
    <source>
        <dbReference type="ARBA" id="ARBA00023004"/>
    </source>
</evidence>
<dbReference type="SMART" id="SM00525">
    <property type="entry name" value="FES"/>
    <property type="match status" value="1"/>
</dbReference>
<dbReference type="InterPro" id="IPR004036">
    <property type="entry name" value="Endonuclease-III-like_CS2"/>
</dbReference>
<keyword evidence="5 12" id="KW-0378">Hydrolase</keyword>
<dbReference type="Gene3D" id="1.10.340.30">
    <property type="entry name" value="Hypothetical protein, domain 2"/>
    <property type="match status" value="1"/>
</dbReference>
<dbReference type="GO" id="GO:0003677">
    <property type="term" value="F:DNA binding"/>
    <property type="evidence" value="ECO:0007669"/>
    <property type="project" value="UniProtKB-UniRule"/>
</dbReference>
<feature type="binding site" evidence="12">
    <location>
        <position position="199"/>
    </location>
    <ligand>
        <name>[4Fe-4S] cluster</name>
        <dbReference type="ChEBI" id="CHEBI:49883"/>
    </ligand>
</feature>
<dbReference type="Gene3D" id="1.10.1670.10">
    <property type="entry name" value="Helix-hairpin-Helix base-excision DNA repair enzymes (C-terminal)"/>
    <property type="match status" value="1"/>
</dbReference>
<dbReference type="InterPro" id="IPR003265">
    <property type="entry name" value="HhH-GPD_domain"/>
</dbReference>
<dbReference type="Pfam" id="PF00730">
    <property type="entry name" value="HhH-GPD"/>
    <property type="match status" value="1"/>
</dbReference>
<feature type="binding site" evidence="12">
    <location>
        <position position="189"/>
    </location>
    <ligand>
        <name>[4Fe-4S] cluster</name>
        <dbReference type="ChEBI" id="CHEBI:49883"/>
    </ligand>
</feature>
<evidence type="ECO:0000256" key="3">
    <source>
        <dbReference type="ARBA" id="ARBA00022723"/>
    </source>
</evidence>
<evidence type="ECO:0000256" key="13">
    <source>
        <dbReference type="SAM" id="MobiDB-lite"/>
    </source>
</evidence>
<dbReference type="RefSeq" id="WP_212132676.1">
    <property type="nucleotide sequence ID" value="NZ_JAUSVZ010000025.1"/>
</dbReference>
<feature type="binding site" evidence="12">
    <location>
        <position position="205"/>
    </location>
    <ligand>
        <name>[4Fe-4S] cluster</name>
        <dbReference type="ChEBI" id="CHEBI:49883"/>
    </ligand>
</feature>
<dbReference type="GO" id="GO:0140078">
    <property type="term" value="F:class I DNA-(apurinic or apyrimidinic site) endonuclease activity"/>
    <property type="evidence" value="ECO:0007669"/>
    <property type="project" value="UniProtKB-EC"/>
</dbReference>
<comment type="similarity">
    <text evidence="1 12">Belongs to the Nth/MutY family.</text>
</comment>
<dbReference type="GO" id="GO:0051539">
    <property type="term" value="F:4 iron, 4 sulfur cluster binding"/>
    <property type="evidence" value="ECO:0007669"/>
    <property type="project" value="UniProtKB-UniRule"/>
</dbReference>
<dbReference type="EC" id="4.2.99.18" evidence="12"/>
<dbReference type="InterPro" id="IPR023170">
    <property type="entry name" value="HhH_base_excis_C"/>
</dbReference>
<keyword evidence="6 12" id="KW-0408">Iron</keyword>
<dbReference type="SMART" id="SM00478">
    <property type="entry name" value="ENDO3c"/>
    <property type="match status" value="1"/>
</dbReference>
<keyword evidence="7 12" id="KW-0411">Iron-sulfur</keyword>
<keyword evidence="8 12" id="KW-0238">DNA-binding</keyword>
<keyword evidence="11 12" id="KW-0326">Glycosidase</keyword>
<gene>
    <name evidence="12 15" type="primary">nth</name>
    <name evidence="15" type="ORF">BSPP4475_16755</name>
</gene>
<proteinExistence type="inferred from homology"/>
<dbReference type="GO" id="GO:0006285">
    <property type="term" value="P:base-excision repair, AP site formation"/>
    <property type="evidence" value="ECO:0007669"/>
    <property type="project" value="TreeGrafter"/>
</dbReference>
<evidence type="ECO:0000313" key="16">
    <source>
        <dbReference type="Proteomes" id="UP001189619"/>
    </source>
</evidence>
<dbReference type="PROSITE" id="PS01155">
    <property type="entry name" value="ENDONUCLEASE_III_2"/>
    <property type="match status" value="1"/>
</dbReference>
<evidence type="ECO:0000256" key="12">
    <source>
        <dbReference type="HAMAP-Rule" id="MF_00942"/>
    </source>
</evidence>
<keyword evidence="15" id="KW-0540">Nuclease</keyword>
<comment type="cofactor">
    <cofactor evidence="12">
        <name>[4Fe-4S] cluster</name>
        <dbReference type="ChEBI" id="CHEBI:49883"/>
    </cofactor>
    <text evidence="12">Binds 1 [4Fe-4S] cluster.</text>
</comment>
<comment type="function">
    <text evidence="12">DNA repair enzyme that has both DNA N-glycosylase activity and AP-lyase activity. The DNA N-glycosylase activity releases various damaged pyrimidines from DNA by cleaving the N-glycosidic bond, leaving an AP (apurinic/apyrimidinic) site. The AP-lyase activity cleaves the phosphodiester bond 3' to the AP site by a beta-elimination, leaving a 3'-terminal unsaturated sugar and a product with a terminal 5'-phosphate.</text>
</comment>
<evidence type="ECO:0000256" key="7">
    <source>
        <dbReference type="ARBA" id="ARBA00023014"/>
    </source>
</evidence>
<dbReference type="FunFam" id="1.10.340.30:FF:000001">
    <property type="entry name" value="Endonuclease III"/>
    <property type="match status" value="1"/>
</dbReference>
<dbReference type="NCBIfam" id="TIGR01083">
    <property type="entry name" value="nth"/>
    <property type="match status" value="1"/>
</dbReference>
<evidence type="ECO:0000256" key="9">
    <source>
        <dbReference type="ARBA" id="ARBA00023204"/>
    </source>
</evidence>
<evidence type="ECO:0000256" key="10">
    <source>
        <dbReference type="ARBA" id="ARBA00023239"/>
    </source>
</evidence>
<dbReference type="HAMAP" id="MF_00942">
    <property type="entry name" value="Nth"/>
    <property type="match status" value="1"/>
</dbReference>
<dbReference type="PROSITE" id="PS00764">
    <property type="entry name" value="ENDONUCLEASE_III_1"/>
    <property type="match status" value="1"/>
</dbReference>
<evidence type="ECO:0000256" key="5">
    <source>
        <dbReference type="ARBA" id="ARBA00022801"/>
    </source>
</evidence>
<keyword evidence="10 12" id="KW-0456">Lyase</keyword>
<keyword evidence="15" id="KW-0255">Endonuclease</keyword>
<evidence type="ECO:0000256" key="11">
    <source>
        <dbReference type="ARBA" id="ARBA00023295"/>
    </source>
</evidence>
<evidence type="ECO:0000256" key="2">
    <source>
        <dbReference type="ARBA" id="ARBA00022485"/>
    </source>
</evidence>
<dbReference type="InterPro" id="IPR005759">
    <property type="entry name" value="Nth"/>
</dbReference>
<evidence type="ECO:0000256" key="1">
    <source>
        <dbReference type="ARBA" id="ARBA00008343"/>
    </source>
</evidence>
<dbReference type="FunFam" id="1.10.1670.10:FF:000001">
    <property type="entry name" value="Endonuclease III"/>
    <property type="match status" value="1"/>
</dbReference>
<dbReference type="PANTHER" id="PTHR10359:SF18">
    <property type="entry name" value="ENDONUCLEASE III"/>
    <property type="match status" value="1"/>
</dbReference>
<dbReference type="InterPro" id="IPR000445">
    <property type="entry name" value="HhH_motif"/>
</dbReference>
<dbReference type="GO" id="GO:0046872">
    <property type="term" value="F:metal ion binding"/>
    <property type="evidence" value="ECO:0007669"/>
    <property type="project" value="UniProtKB-KW"/>
</dbReference>
<dbReference type="GO" id="GO:0019104">
    <property type="term" value="F:DNA N-glycosylase activity"/>
    <property type="evidence" value="ECO:0007669"/>
    <property type="project" value="UniProtKB-UniRule"/>
</dbReference>
<evidence type="ECO:0000259" key="14">
    <source>
        <dbReference type="SMART" id="SM00478"/>
    </source>
</evidence>
<evidence type="ECO:0000313" key="15">
    <source>
        <dbReference type="EMBL" id="CAJ1003961.1"/>
    </source>
</evidence>
<evidence type="ECO:0000256" key="8">
    <source>
        <dbReference type="ARBA" id="ARBA00023125"/>
    </source>
</evidence>
<dbReference type="AlphaFoldDB" id="A0AA48MEB8"/>
<dbReference type="InterPro" id="IPR004035">
    <property type="entry name" value="Endouclease-III_FeS-bd_BS"/>
</dbReference>
<dbReference type="PIRSF" id="PIRSF001435">
    <property type="entry name" value="Nth"/>
    <property type="match status" value="1"/>
</dbReference>
<dbReference type="SUPFAM" id="SSF48150">
    <property type="entry name" value="DNA-glycosylase"/>
    <property type="match status" value="1"/>
</dbReference>
<keyword evidence="9 12" id="KW-0234">DNA repair</keyword>
<evidence type="ECO:0000256" key="4">
    <source>
        <dbReference type="ARBA" id="ARBA00022763"/>
    </source>
</evidence>
<dbReference type="Pfam" id="PF10576">
    <property type="entry name" value="EndIII_4Fe-2S"/>
    <property type="match status" value="1"/>
</dbReference>
<organism evidence="15 16">
    <name type="scientific">Brevibacillus aydinogluensis</name>
    <dbReference type="NCBI Taxonomy" id="927786"/>
    <lineage>
        <taxon>Bacteria</taxon>
        <taxon>Bacillati</taxon>
        <taxon>Bacillota</taxon>
        <taxon>Bacilli</taxon>
        <taxon>Bacillales</taxon>
        <taxon>Paenibacillaceae</taxon>
        <taxon>Brevibacillus</taxon>
    </lineage>
</organism>
<sequence length="233" mass="26620">MAQRKVPVDQILDTLYQMYPDAHCELNYTTPFELLIATILSAQCTDKRVNEITGPLFQKFNKPEHFIHLTQEELEEHIKGLGLYKNKSKNILETCRILYEKYNGEVPQTHAELEALPGVGRKTANVVLSNAFGVPAIAVDTHVFRVANRLGLAKSDNVDEVERQLMKRIPREKWSDAHHWLIWHGRRVCAARNPKCDVCPLREMCRYAQAEAKKSRTPSTAAKQKTTKRTAAK</sequence>
<dbReference type="EMBL" id="OY569118">
    <property type="protein sequence ID" value="CAJ1003961.1"/>
    <property type="molecule type" value="Genomic_DNA"/>
</dbReference>
<dbReference type="Pfam" id="PF00633">
    <property type="entry name" value="HHH"/>
    <property type="match status" value="1"/>
</dbReference>
<keyword evidence="2 12" id="KW-0004">4Fe-4S</keyword>
<reference evidence="15" key="1">
    <citation type="submission" date="2023-07" db="EMBL/GenBank/DDBJ databases">
        <authorList>
            <person name="Ivanov I."/>
            <person name="Teneva D."/>
            <person name="Stoikov I."/>
        </authorList>
    </citation>
    <scope>NUCLEOTIDE SEQUENCE</scope>
    <source>
        <strain evidence="15">4475</strain>
    </source>
</reference>
<dbReference type="Proteomes" id="UP001189619">
    <property type="component" value="Chromosome"/>
</dbReference>
<keyword evidence="16" id="KW-1185">Reference proteome</keyword>
<protein>
    <recommendedName>
        <fullName evidence="12">Endonuclease III</fullName>
        <ecNumber evidence="12">4.2.99.18</ecNumber>
    </recommendedName>
    <alternativeName>
        <fullName evidence="12">DNA-(apurinic or apyrimidinic site) lyase</fullName>
    </alternativeName>
</protein>
<accession>A0AA48MEB8</accession>
<dbReference type="InterPro" id="IPR003651">
    <property type="entry name" value="Endonuclease3_FeS-loop_motif"/>
</dbReference>
<keyword evidence="3 12" id="KW-0479">Metal-binding</keyword>